<feature type="domain" description="DUF1254" evidence="3">
    <location>
        <begin position="104"/>
        <end position="211"/>
    </location>
</feature>
<dbReference type="EMBL" id="FZOY01000002">
    <property type="protein sequence ID" value="SNS61053.1"/>
    <property type="molecule type" value="Genomic_DNA"/>
</dbReference>
<organism evidence="4 5">
    <name type="scientific">Tropicimonas sediminicola</name>
    <dbReference type="NCBI Taxonomy" id="1031541"/>
    <lineage>
        <taxon>Bacteria</taxon>
        <taxon>Pseudomonadati</taxon>
        <taxon>Pseudomonadota</taxon>
        <taxon>Alphaproteobacteria</taxon>
        <taxon>Rhodobacterales</taxon>
        <taxon>Roseobacteraceae</taxon>
        <taxon>Tropicimonas</taxon>
    </lineage>
</organism>
<dbReference type="RefSeq" id="WP_089232546.1">
    <property type="nucleotide sequence ID" value="NZ_FZOY01000002.1"/>
</dbReference>
<dbReference type="SUPFAM" id="SSF160935">
    <property type="entry name" value="VPA0735-like"/>
    <property type="match status" value="1"/>
</dbReference>
<proteinExistence type="predicted"/>
<evidence type="ECO:0000256" key="1">
    <source>
        <dbReference type="SAM" id="SignalP"/>
    </source>
</evidence>
<dbReference type="PANTHER" id="PTHR36509:SF3">
    <property type="entry name" value="SIGNAL PEPTIDE PROTEIN"/>
    <property type="match status" value="1"/>
</dbReference>
<dbReference type="InterPro" id="IPR010679">
    <property type="entry name" value="DUF1254"/>
</dbReference>
<keyword evidence="1" id="KW-0732">Signal</keyword>
<dbReference type="Pfam" id="PF06863">
    <property type="entry name" value="DUF1254"/>
    <property type="match status" value="1"/>
</dbReference>
<dbReference type="Pfam" id="PF06742">
    <property type="entry name" value="DUF1214"/>
    <property type="match status" value="1"/>
</dbReference>
<dbReference type="Proteomes" id="UP000198426">
    <property type="component" value="Unassembled WGS sequence"/>
</dbReference>
<keyword evidence="5" id="KW-1185">Reference proteome</keyword>
<evidence type="ECO:0000259" key="2">
    <source>
        <dbReference type="Pfam" id="PF06742"/>
    </source>
</evidence>
<protein>
    <submittedName>
        <fullName evidence="4">Uncharacterized conserved protein</fullName>
    </submittedName>
</protein>
<name>A0A239FXX6_9RHOB</name>
<sequence>MLKHLTVTASALALLAATSLSAETVDTRIGPLEFTHDFANGYPTTEAQEKLFDEIDFQRACQVYLWALPIVSMEQWRWSHENELGVENGQALYALSYEDKIGGLTYNATTPYVLPFIDLTEEPWIVEVPSAELRGAFNDFWQVGVAKVEGGRKYILVGPDADPDQDDVLEAAYWGFQVVKFNTNNVLPGIRLMADDDETRQAILDNLKIYPFSERKDPKPRGYVPADGKAYSAWQPRGMAYWERLADVINKEPVQERDRFFLAMLKPLGIEKGKPFEPGERQRKILEEAALVGEAMAKANDFNKERLEDAFYVEDSMWEFATVSHPSQRREHHDDLDARAAWFYEAVTNDPRMHAQRYGGEGQIYMATYRDGDGDWLDGGTNYTLNVPPDAPAEAFWSMTVYDVATRALTINNEKLADRSSKMDLLVNDDGSVDLYIGPDKPEGDKAENWIETLPGKAWFPYFRFYSPKDAFIDRTWVLPNIEKAN</sequence>
<accession>A0A239FXX6</accession>
<dbReference type="Gene3D" id="2.60.40.1610">
    <property type="entry name" value="Domain of unknown function DUF1254"/>
    <property type="match status" value="1"/>
</dbReference>
<evidence type="ECO:0000259" key="3">
    <source>
        <dbReference type="Pfam" id="PF06863"/>
    </source>
</evidence>
<dbReference type="PANTHER" id="PTHR36509">
    <property type="entry name" value="BLL3101 PROTEIN"/>
    <property type="match status" value="1"/>
</dbReference>
<feature type="domain" description="DUF1214" evidence="2">
    <location>
        <begin position="363"/>
        <end position="469"/>
    </location>
</feature>
<dbReference type="InterPro" id="IPR010621">
    <property type="entry name" value="DUF1214"/>
</dbReference>
<evidence type="ECO:0000313" key="4">
    <source>
        <dbReference type="EMBL" id="SNS61053.1"/>
    </source>
</evidence>
<dbReference type="Gene3D" id="1.10.3360.10">
    <property type="entry name" value="VPA0735-like domain"/>
    <property type="match status" value="1"/>
</dbReference>
<dbReference type="OrthoDB" id="272779at2"/>
<dbReference type="InterPro" id="IPR037049">
    <property type="entry name" value="DUF1214_C_sf"/>
</dbReference>
<dbReference type="Gene3D" id="2.60.120.600">
    <property type="entry name" value="Domain of unknown function DUF1214, C-terminal domain"/>
    <property type="match status" value="1"/>
</dbReference>
<dbReference type="InterPro" id="IPR037050">
    <property type="entry name" value="DUF1254_sf"/>
</dbReference>
<reference evidence="4 5" key="1">
    <citation type="submission" date="2017-06" db="EMBL/GenBank/DDBJ databases">
        <authorList>
            <person name="Kim H.J."/>
            <person name="Triplett B.A."/>
        </authorList>
    </citation>
    <scope>NUCLEOTIDE SEQUENCE [LARGE SCALE GENOMIC DNA]</scope>
    <source>
        <strain evidence="4 5">DSM 29339</strain>
    </source>
</reference>
<feature type="chain" id="PRO_5012195929" evidence="1">
    <location>
        <begin position="23"/>
        <end position="486"/>
    </location>
</feature>
<evidence type="ECO:0000313" key="5">
    <source>
        <dbReference type="Proteomes" id="UP000198426"/>
    </source>
</evidence>
<gene>
    <name evidence="4" type="ORF">SAMN05421757_102860</name>
</gene>
<feature type="signal peptide" evidence="1">
    <location>
        <begin position="1"/>
        <end position="22"/>
    </location>
</feature>
<dbReference type="AlphaFoldDB" id="A0A239FXX6"/>